<accession>A0A150WTG4</accession>
<protein>
    <submittedName>
        <fullName evidence="1">Uncharacterized protein</fullName>
    </submittedName>
</protein>
<sequence>MINLTVKKVGELMYFYDNNGKEIGWVKEVGSVAHIGGMDYRNTNSYAKEFHDAICSKLKSMGYSEVTTAFNDFKKFVS</sequence>
<comment type="caution">
    <text evidence="1">The sequence shown here is derived from an EMBL/GenBank/DDBJ whole genome shotgun (WGS) entry which is preliminary data.</text>
</comment>
<dbReference type="Proteomes" id="UP000075391">
    <property type="component" value="Unassembled WGS sequence"/>
</dbReference>
<name>A0A150WTG4_BDEBC</name>
<dbReference type="AlphaFoldDB" id="A0A150WTG4"/>
<reference evidence="1 2" key="1">
    <citation type="submission" date="2016-03" db="EMBL/GenBank/DDBJ databases">
        <authorList>
            <person name="Ploux O."/>
        </authorList>
    </citation>
    <scope>NUCLEOTIDE SEQUENCE [LARGE SCALE GENOMIC DNA]</scope>
    <source>
        <strain evidence="1 2">BER2</strain>
    </source>
</reference>
<organism evidence="1 2">
    <name type="scientific">Bdellovibrio bacteriovorus</name>
    <dbReference type="NCBI Taxonomy" id="959"/>
    <lineage>
        <taxon>Bacteria</taxon>
        <taxon>Pseudomonadati</taxon>
        <taxon>Bdellovibrionota</taxon>
        <taxon>Bdellovibrionia</taxon>
        <taxon>Bdellovibrionales</taxon>
        <taxon>Pseudobdellovibrionaceae</taxon>
        <taxon>Bdellovibrio</taxon>
    </lineage>
</organism>
<gene>
    <name evidence="1" type="ORF">AZI85_17265</name>
</gene>
<evidence type="ECO:0000313" key="1">
    <source>
        <dbReference type="EMBL" id="KYG67629.1"/>
    </source>
</evidence>
<dbReference type="RefSeq" id="WP_063243339.1">
    <property type="nucleotide sequence ID" value="NZ_LUKF01000008.1"/>
</dbReference>
<dbReference type="EMBL" id="LUKF01000008">
    <property type="protein sequence ID" value="KYG67629.1"/>
    <property type="molecule type" value="Genomic_DNA"/>
</dbReference>
<proteinExistence type="predicted"/>
<evidence type="ECO:0000313" key="2">
    <source>
        <dbReference type="Proteomes" id="UP000075391"/>
    </source>
</evidence>